<evidence type="ECO:0000259" key="1">
    <source>
        <dbReference type="Pfam" id="PF03050"/>
    </source>
</evidence>
<gene>
    <name evidence="2" type="ORF">FDG2_3637</name>
</gene>
<keyword evidence="3" id="KW-1185">Reference proteome</keyword>
<proteinExistence type="predicted"/>
<dbReference type="PANTHER" id="PTHR33678">
    <property type="entry name" value="BLL1576 PROTEIN"/>
    <property type="match status" value="1"/>
</dbReference>
<name>A0A1C3NZY4_9ACTN</name>
<dbReference type="AlphaFoldDB" id="A0A1C3NZY4"/>
<dbReference type="EMBL" id="FLUV01001527">
    <property type="protein sequence ID" value="SBW23142.1"/>
    <property type="molecule type" value="Genomic_DNA"/>
</dbReference>
<dbReference type="Proteomes" id="UP000199013">
    <property type="component" value="Unassembled WGS sequence"/>
</dbReference>
<sequence length="344" mass="37621">MLAEGWARVWDLLTPVLEKVEWALPRRRCACWGKVTTASVPGVRHAGAGSVSYGPGLHAAAVLLASEGNMPVERAAMVIDALLGVPVSAGFVARANARLSEDLAAAGFDEKMKAALRAEPVLCGDESPVNVLRKDLDEATGEPCEGSPHLLAVRTPWPGLVWYGAIPSRSSAAIDATGVLDGFDGYLTRDDYAGWHQYDARLAGVQLCCAHIIRALRAVLMLAPNVQKWVGRLIDLLREANGLVVATRATGQARLDQDAIDKLRARYDADVEIGRLTNLSRPWKDDKNHPGLVLARRLAARTDQVWLFLTDFKIPWTNNAAEVRHEVARNKWICREEDRLMSVA</sequence>
<evidence type="ECO:0000313" key="2">
    <source>
        <dbReference type="EMBL" id="SBW23142.1"/>
    </source>
</evidence>
<organism evidence="2 3">
    <name type="scientific">Candidatus Protofrankia californiensis</name>
    <dbReference type="NCBI Taxonomy" id="1839754"/>
    <lineage>
        <taxon>Bacteria</taxon>
        <taxon>Bacillati</taxon>
        <taxon>Actinomycetota</taxon>
        <taxon>Actinomycetes</taxon>
        <taxon>Frankiales</taxon>
        <taxon>Frankiaceae</taxon>
        <taxon>Protofrankia</taxon>
    </lineage>
</organism>
<reference evidence="3" key="1">
    <citation type="submission" date="2016-02" db="EMBL/GenBank/DDBJ databases">
        <authorList>
            <person name="Wibberg D."/>
        </authorList>
    </citation>
    <scope>NUCLEOTIDE SEQUENCE [LARGE SCALE GENOMIC DNA]</scope>
</reference>
<accession>A0A1C3NZY4</accession>
<dbReference type="PANTHER" id="PTHR33678:SF2">
    <property type="match status" value="1"/>
</dbReference>
<evidence type="ECO:0000313" key="3">
    <source>
        <dbReference type="Proteomes" id="UP000199013"/>
    </source>
</evidence>
<dbReference type="InterPro" id="IPR004291">
    <property type="entry name" value="Transposase_IS66_central"/>
</dbReference>
<protein>
    <submittedName>
        <fullName evidence="2">Transposase IS66</fullName>
    </submittedName>
</protein>
<dbReference type="Pfam" id="PF03050">
    <property type="entry name" value="DDE_Tnp_IS66"/>
    <property type="match status" value="1"/>
</dbReference>
<feature type="domain" description="Transposase IS66 central" evidence="1">
    <location>
        <begin position="52"/>
        <end position="322"/>
    </location>
</feature>
<dbReference type="InterPro" id="IPR052344">
    <property type="entry name" value="Transposase-related"/>
</dbReference>